<keyword evidence="6" id="KW-0325">Glycoprotein</keyword>
<evidence type="ECO:0000313" key="9">
    <source>
        <dbReference type="RefSeq" id="XP_052744127.1"/>
    </source>
</evidence>
<proteinExistence type="inferred from homology"/>
<keyword evidence="8" id="KW-1185">Reference proteome</keyword>
<keyword evidence="4 7" id="KW-0442">Lipid degradation</keyword>
<dbReference type="GeneID" id="112050550"/>
<gene>
    <name evidence="9" type="primary">LOC112050550</name>
</gene>
<evidence type="ECO:0000256" key="4">
    <source>
        <dbReference type="ARBA" id="ARBA00022963"/>
    </source>
</evidence>
<feature type="chain" id="PRO_5045004815" description="Phospholipase B-like" evidence="7">
    <location>
        <begin position="25"/>
        <end position="563"/>
    </location>
</feature>
<reference evidence="9" key="1">
    <citation type="submission" date="2025-08" db="UniProtKB">
        <authorList>
            <consortium name="RefSeq"/>
        </authorList>
    </citation>
    <scope>IDENTIFICATION</scope>
</reference>
<evidence type="ECO:0000256" key="6">
    <source>
        <dbReference type="ARBA" id="ARBA00023180"/>
    </source>
</evidence>
<evidence type="ECO:0000256" key="5">
    <source>
        <dbReference type="ARBA" id="ARBA00023098"/>
    </source>
</evidence>
<keyword evidence="3 7" id="KW-0378">Hydrolase</keyword>
<dbReference type="Gene3D" id="3.60.60.30">
    <property type="match status" value="1"/>
</dbReference>
<accession>A0ABM3LYH1</accession>
<feature type="signal peptide" evidence="7">
    <location>
        <begin position="1"/>
        <end position="24"/>
    </location>
</feature>
<keyword evidence="5 7" id="KW-0443">Lipid metabolism</keyword>
<keyword evidence="2 7" id="KW-0732">Signal</keyword>
<dbReference type="Proteomes" id="UP001652582">
    <property type="component" value="Chromosome 21"/>
</dbReference>
<evidence type="ECO:0000256" key="7">
    <source>
        <dbReference type="RuleBase" id="RU364138"/>
    </source>
</evidence>
<dbReference type="PANTHER" id="PTHR12370">
    <property type="entry name" value="PHOSPHOLIPASE B-RELATED"/>
    <property type="match status" value="1"/>
</dbReference>
<protein>
    <recommendedName>
        <fullName evidence="7">Phospholipase B-like</fullName>
        <ecNumber evidence="7">3.1.1.-</ecNumber>
    </recommendedName>
</protein>
<evidence type="ECO:0000313" key="8">
    <source>
        <dbReference type="Proteomes" id="UP001652582"/>
    </source>
</evidence>
<dbReference type="EC" id="3.1.1.-" evidence="7"/>
<comment type="similarity">
    <text evidence="1 7">Belongs to the phospholipase B-like family.</text>
</comment>
<dbReference type="InterPro" id="IPR007000">
    <property type="entry name" value="PLipase_B-like"/>
</dbReference>
<evidence type="ECO:0000256" key="3">
    <source>
        <dbReference type="ARBA" id="ARBA00022801"/>
    </source>
</evidence>
<dbReference type="RefSeq" id="XP_052744127.1">
    <property type="nucleotide sequence ID" value="XM_052888167.1"/>
</dbReference>
<dbReference type="Pfam" id="PF04916">
    <property type="entry name" value="Phospholip_B"/>
    <property type="match status" value="1"/>
</dbReference>
<evidence type="ECO:0000256" key="2">
    <source>
        <dbReference type="ARBA" id="ARBA00022729"/>
    </source>
</evidence>
<comment type="function">
    <text evidence="7">Putative phospholipase.</text>
</comment>
<organism evidence="8 9">
    <name type="scientific">Bicyclus anynana</name>
    <name type="common">Squinting bush brown butterfly</name>
    <dbReference type="NCBI Taxonomy" id="110368"/>
    <lineage>
        <taxon>Eukaryota</taxon>
        <taxon>Metazoa</taxon>
        <taxon>Ecdysozoa</taxon>
        <taxon>Arthropoda</taxon>
        <taxon>Hexapoda</taxon>
        <taxon>Insecta</taxon>
        <taxon>Pterygota</taxon>
        <taxon>Neoptera</taxon>
        <taxon>Endopterygota</taxon>
        <taxon>Lepidoptera</taxon>
        <taxon>Glossata</taxon>
        <taxon>Ditrysia</taxon>
        <taxon>Papilionoidea</taxon>
        <taxon>Nymphalidae</taxon>
        <taxon>Satyrinae</taxon>
        <taxon>Satyrini</taxon>
        <taxon>Mycalesina</taxon>
        <taxon>Bicyclus</taxon>
    </lineage>
</organism>
<sequence length="563" mass="64513">MYRHVFISKCCVLVLLSLSMVCEGGQYAFVTWSFDKAIVSMTDNSSDIPDLHIARATYSNEINKTGWAFLELHTAANASNEKQAYAAGFLEGFLTRELIWMHWQNVLKGYCYNKTDVCGLIEDFVDKNEDYIASMISIHPCDPYWHQMKLYYIQLEGLAVGYNQATNDPYEWLTIRDFIWLNMLGELDELAFSLSMPRETPEGLLFGDHCSGLVKLLPDLTNLYIGHTTWNGYHTMLRFQKKYVLNYKQSPATDDLIPGRKMSFSSYPGFIMSLDDFYVMSSGLVAGETTLTVSNRTLYEYVRPVGQISEFARSMVANRLATNGKEWVDIFRRYNSGTYNNQWYVVDYNKFKAKNAKSSGAVLPGLLWVVEQLPGYVEAADLTEQLKRTSYFPSYNIPYFPRIFNLSGGNERVATFGDWFGYHTTPRAKMFKLKQAGICNIREMFRTMRYNDYKRDPLARCACRPPYSAGNGIASRDDLNPPNGTYPFQALGHRNHGSLDSKVTSATLRRSYQFLAVSSPAHNISRGIPPFRWSEFDMGPHLSHVGHPDLWMFAPVLHRWEWG</sequence>
<name>A0ABM3LYH1_BICAN</name>
<dbReference type="PANTHER" id="PTHR12370:SF3">
    <property type="entry name" value="PHOSPHOLIPASE B-LIKE 2-RELATED"/>
    <property type="match status" value="1"/>
</dbReference>
<evidence type="ECO:0000256" key="1">
    <source>
        <dbReference type="ARBA" id="ARBA00007835"/>
    </source>
</evidence>